<dbReference type="EMBL" id="MK408758">
    <property type="protein sequence ID" value="QAU04741.1"/>
    <property type="molecule type" value="Genomic_DNA"/>
</dbReference>
<dbReference type="Pfam" id="PF00204">
    <property type="entry name" value="DNA_gyraseB"/>
    <property type="match status" value="1"/>
</dbReference>
<dbReference type="InterPro" id="IPR013506">
    <property type="entry name" value="Topo_IIA_bsu_dom2"/>
</dbReference>
<dbReference type="GO" id="GO:0006265">
    <property type="term" value="P:DNA topological change"/>
    <property type="evidence" value="ECO:0007669"/>
    <property type="project" value="InterPro"/>
</dbReference>
<evidence type="ECO:0000256" key="3">
    <source>
        <dbReference type="ARBA" id="ARBA00011080"/>
    </source>
</evidence>
<evidence type="ECO:0000259" key="10">
    <source>
        <dbReference type="Pfam" id="PF00204"/>
    </source>
</evidence>
<comment type="similarity">
    <text evidence="3">Belongs to the type II topoisomerase family.</text>
</comment>
<dbReference type="EC" id="5.6.2.2" evidence="4"/>
<dbReference type="SUPFAM" id="SSF56719">
    <property type="entry name" value="Type II DNA topoisomerase"/>
    <property type="match status" value="1"/>
</dbReference>
<dbReference type="InterPro" id="IPR001241">
    <property type="entry name" value="Topo_IIA"/>
</dbReference>
<evidence type="ECO:0000256" key="1">
    <source>
        <dbReference type="ARBA" id="ARBA00000185"/>
    </source>
</evidence>
<accession>A0A410T781</accession>
<evidence type="ECO:0000256" key="5">
    <source>
        <dbReference type="ARBA" id="ARBA00022741"/>
    </source>
</evidence>
<keyword evidence="5" id="KW-0547">Nucleotide-binding</keyword>
<evidence type="ECO:0000313" key="12">
    <source>
        <dbReference type="EMBL" id="QAU04741.1"/>
    </source>
</evidence>
<keyword evidence="6" id="KW-0067">ATP-binding</keyword>
<evidence type="ECO:0000256" key="7">
    <source>
        <dbReference type="ARBA" id="ARBA00023029"/>
    </source>
</evidence>
<dbReference type="InterPro" id="IPR003594">
    <property type="entry name" value="HATPase_dom"/>
</dbReference>
<reference evidence="12 13" key="1">
    <citation type="submission" date="2019-01" db="EMBL/GenBank/DDBJ databases">
        <title>Complete genome sequence of Campylobacter bacteriophage CP20.</title>
        <authorList>
            <person name="Connerton I.F."/>
        </authorList>
    </citation>
    <scope>NUCLEOTIDE SEQUENCE [LARGE SCALE GENOMIC DNA]</scope>
</reference>
<evidence type="ECO:0000259" key="11">
    <source>
        <dbReference type="Pfam" id="PF02518"/>
    </source>
</evidence>
<dbReference type="InterPro" id="IPR036890">
    <property type="entry name" value="HATPase_C_sf"/>
</dbReference>
<evidence type="ECO:0000256" key="8">
    <source>
        <dbReference type="ARBA" id="ARBA00023125"/>
    </source>
</evidence>
<dbReference type="Proteomes" id="UP000290538">
    <property type="component" value="Segment"/>
</dbReference>
<dbReference type="SMART" id="SM00433">
    <property type="entry name" value="TOP2c"/>
    <property type="match status" value="1"/>
</dbReference>
<dbReference type="InterPro" id="IPR014721">
    <property type="entry name" value="Ribsml_uS5_D2-typ_fold_subgr"/>
</dbReference>
<protein>
    <recommendedName>
        <fullName evidence="4">DNA topoisomerase (ATP-hydrolyzing)</fullName>
        <ecNumber evidence="4">5.6.2.2</ecNumber>
    </recommendedName>
</protein>
<dbReference type="SUPFAM" id="SSF55874">
    <property type="entry name" value="ATPase domain of HSP90 chaperone/DNA topoisomerase II/histidine kinase"/>
    <property type="match status" value="1"/>
</dbReference>
<dbReference type="PRINTS" id="PR00418">
    <property type="entry name" value="TPI2FAMILY"/>
</dbReference>
<feature type="domain" description="Histidine kinase/HSP90-like ATPase" evidence="11">
    <location>
        <begin position="47"/>
        <end position="184"/>
    </location>
</feature>
<keyword evidence="7" id="KW-0799">Topoisomerase</keyword>
<proteinExistence type="inferred from homology"/>
<dbReference type="Gene3D" id="3.30.565.10">
    <property type="entry name" value="Histidine kinase-like ATPase, C-terminal domain"/>
    <property type="match status" value="1"/>
</dbReference>
<feature type="domain" description="DNA topoisomerase type IIA subunit B" evidence="10">
    <location>
        <begin position="256"/>
        <end position="367"/>
    </location>
</feature>
<sequence length="503" mass="57457">MIKKLTDREHILKRPSMYIGAIDSTNTEDFIIESGKIKYTTLNYVPGLIKIINEIIDNSVDAAIRSKFKSGLNISVKISNDTVSIEDDGTGIPVIKSGDHYMPELAWNHAKAGSNFDDDANRVTIGTNGVGSYCTNVWSINFKGITDDGKNRYIFKSKNNAETYSENIEASKKSGTLVEFKPDLERFNLKEIDETHKNIIYQRLLNLAICYPEINFKFNSKKIDFKSFKNYLNMFSSDFELYENQNIKIGIIPNELDDFKQFSFVNGLKIPDGGVHIDTIMSNVVQGIRDKLVKKYKSIKPGDIKNKLMIVCFINGMPNLKFNSQSKEKITNSVKEFNDFSNIDYNFINKILKNKSIIDPIIDIYKVKEALNADKALKSVEKSKKLKSEKYFRATKSQKYLCICEGFSAYGGISQVLGNEHTSFYVLKGKPLNSWDVTNQKFAANRELSELYQILSENAEFEDLQDGKFYEIKIDGKTYIMNENDTIEINNIKYNFEDLQKGL</sequence>
<dbReference type="GO" id="GO:0003677">
    <property type="term" value="F:DNA binding"/>
    <property type="evidence" value="ECO:0007669"/>
    <property type="project" value="UniProtKB-KW"/>
</dbReference>
<dbReference type="Pfam" id="PF02518">
    <property type="entry name" value="HATPase_c"/>
    <property type="match status" value="1"/>
</dbReference>
<dbReference type="Gene3D" id="3.30.230.10">
    <property type="match status" value="1"/>
</dbReference>
<keyword evidence="8" id="KW-0238">DNA-binding</keyword>
<organism evidence="12 13">
    <name type="scientific">Campylobacter phage CP20</name>
    <dbReference type="NCBI Taxonomy" id="2506428"/>
    <lineage>
        <taxon>Viruses</taxon>
        <taxon>Duplodnaviria</taxon>
        <taxon>Heunggongvirae</taxon>
        <taxon>Uroviricota</taxon>
        <taxon>Caudoviricetes</taxon>
        <taxon>Connertonviridae</taxon>
        <taxon>Firehammervirus</taxon>
        <taxon>Firehammervirus CPt10</taxon>
    </lineage>
</organism>
<dbReference type="InterPro" id="IPR050634">
    <property type="entry name" value="DNA_Topoisomerase_II"/>
</dbReference>
<dbReference type="GO" id="GO:0005524">
    <property type="term" value="F:ATP binding"/>
    <property type="evidence" value="ECO:0007669"/>
    <property type="project" value="UniProtKB-KW"/>
</dbReference>
<dbReference type="GO" id="GO:0003918">
    <property type="term" value="F:DNA topoisomerase type II (double strand cut, ATP-hydrolyzing) activity"/>
    <property type="evidence" value="ECO:0007669"/>
    <property type="project" value="UniProtKB-EC"/>
</dbReference>
<name>A0A410T781_9CAUD</name>
<dbReference type="Gene3D" id="3.40.50.670">
    <property type="match status" value="1"/>
</dbReference>
<dbReference type="PANTHER" id="PTHR10169">
    <property type="entry name" value="DNA TOPOISOMERASE/GYRASE"/>
    <property type="match status" value="1"/>
</dbReference>
<dbReference type="GO" id="GO:0000819">
    <property type="term" value="P:sister chromatid segregation"/>
    <property type="evidence" value="ECO:0007669"/>
    <property type="project" value="TreeGrafter"/>
</dbReference>
<comment type="catalytic activity">
    <reaction evidence="1">
        <text>ATP-dependent breakage, passage and rejoining of double-stranded DNA.</text>
        <dbReference type="EC" id="5.6.2.2"/>
    </reaction>
</comment>
<comment type="cofactor">
    <cofactor evidence="2">
        <name>Mg(2+)</name>
        <dbReference type="ChEBI" id="CHEBI:18420"/>
    </cofactor>
</comment>
<dbReference type="InterPro" id="IPR013760">
    <property type="entry name" value="Topo_IIA-like_dom_sf"/>
</dbReference>
<evidence type="ECO:0000256" key="6">
    <source>
        <dbReference type="ARBA" id="ARBA00022840"/>
    </source>
</evidence>
<evidence type="ECO:0000313" key="13">
    <source>
        <dbReference type="Proteomes" id="UP000290538"/>
    </source>
</evidence>
<dbReference type="InterPro" id="IPR013759">
    <property type="entry name" value="Topo_IIA_B_C"/>
</dbReference>
<evidence type="ECO:0000256" key="2">
    <source>
        <dbReference type="ARBA" id="ARBA00001946"/>
    </source>
</evidence>
<keyword evidence="9 12" id="KW-0413">Isomerase</keyword>
<dbReference type="PANTHER" id="PTHR10169:SF38">
    <property type="entry name" value="DNA TOPOISOMERASE 2"/>
    <property type="match status" value="1"/>
</dbReference>
<dbReference type="InterPro" id="IPR020568">
    <property type="entry name" value="Ribosomal_Su5_D2-typ_SF"/>
</dbReference>
<dbReference type="SUPFAM" id="SSF54211">
    <property type="entry name" value="Ribosomal protein S5 domain 2-like"/>
    <property type="match status" value="1"/>
</dbReference>
<evidence type="ECO:0000256" key="4">
    <source>
        <dbReference type="ARBA" id="ARBA00012895"/>
    </source>
</evidence>
<evidence type="ECO:0000256" key="9">
    <source>
        <dbReference type="ARBA" id="ARBA00023235"/>
    </source>
</evidence>